<dbReference type="PATRIC" id="fig|66851.6.peg.1780"/>
<dbReference type="Proteomes" id="UP000077428">
    <property type="component" value="Unassembled WGS sequence"/>
</dbReference>
<name>A0A166C4X5_METOA</name>
<dbReference type="STRING" id="66851.MBORA_16370"/>
<sequence>MLEKKLNLENMKYYQTKDFNKFDLNSQEMSEYLDSFTKKFQLTLADEYNLINPLDIYKFILENNDLIELIQKIKPLLNKIFPNCTYSLEFVPDPEFESLNQLVIYVHSTSSFDKDWNLLKQLKKDFRNLKVSNEKIKRLLSVDLW</sequence>
<dbReference type="AlphaFoldDB" id="A0A166C4X5"/>
<gene>
    <name evidence="1" type="ORF">MBORA_16370</name>
</gene>
<proteinExistence type="predicted"/>
<reference evidence="2" key="1">
    <citation type="journal article" date="2016" name="Genome Announc.">
        <title>Draft Genome Sequences of Methanobrevibacter curvatus DSM11111, Methanobrevibacter cuticularis DSM11139, Methanobrevibacter filiformis DSM11501, and Methanobrevibacter oralis DSM7256.</title>
        <authorList>
            <person name="Poehlein A."/>
            <person name="Seedorf H."/>
        </authorList>
    </citation>
    <scope>NUCLEOTIDE SEQUENCE [LARGE SCALE GENOMIC DNA]</scope>
    <source>
        <strain evidence="2">DSM 7256 / JCM 30027 / ZR</strain>
    </source>
</reference>
<keyword evidence="2" id="KW-1185">Reference proteome</keyword>
<organism evidence="1 2">
    <name type="scientific">Methanobrevibacter oralis</name>
    <dbReference type="NCBI Taxonomy" id="66851"/>
    <lineage>
        <taxon>Archaea</taxon>
        <taxon>Methanobacteriati</taxon>
        <taxon>Methanobacteriota</taxon>
        <taxon>Methanomada group</taxon>
        <taxon>Methanobacteria</taxon>
        <taxon>Methanobacteriales</taxon>
        <taxon>Methanobacteriaceae</taxon>
        <taxon>Methanobrevibacter</taxon>
    </lineage>
</organism>
<evidence type="ECO:0000313" key="2">
    <source>
        <dbReference type="Proteomes" id="UP000077428"/>
    </source>
</evidence>
<comment type="caution">
    <text evidence="1">The sequence shown here is derived from an EMBL/GenBank/DDBJ whole genome shotgun (WGS) entry which is preliminary data.</text>
</comment>
<evidence type="ECO:0000313" key="1">
    <source>
        <dbReference type="EMBL" id="KZX11247.1"/>
    </source>
</evidence>
<accession>A0A166C4X5</accession>
<protein>
    <submittedName>
        <fullName evidence="1">Uncharacterized protein</fullName>
    </submittedName>
</protein>
<dbReference type="EMBL" id="LWMU01000093">
    <property type="protein sequence ID" value="KZX11247.1"/>
    <property type="molecule type" value="Genomic_DNA"/>
</dbReference>
<dbReference type="RefSeq" id="WP_063720523.1">
    <property type="nucleotide sequence ID" value="NZ_LT985164.1"/>
</dbReference>